<dbReference type="Proteomes" id="UP000559256">
    <property type="component" value="Unassembled WGS sequence"/>
</dbReference>
<accession>A0A8H5FPT5</accession>
<dbReference type="Gene3D" id="3.80.10.10">
    <property type="entry name" value="Ribonuclease Inhibitor"/>
    <property type="match status" value="1"/>
</dbReference>
<sequence length="430" mass="49045">MHRQTSSLQPLLKTDKTIQFILGLLRANFGTYTTDVFCISQSLENAEHSCRELNVDVEKCQEMVLSKRIDLYRSLLAPIWKVPSDLLAHIFTFCCPENSFTRDKLDLPALHLSQVCAGWRDLSQSTPSLWSSISIHFSSTNDTHGEEYRVFGLLYDYLELSKDASLFITLAIWDTTQTAMLVLVSLTQHCAQWASFSLVCADFPLCILSEASINGNLPRLVSLRLLWYRLDDVTAIADAFSIAPNLQEVEIGTSFRFASHLEEPLQIPWAQITKLSHSQRDMAVVLRDLQIVSNATDVSVAFINDSHQSNPDSPTHLVHQLQTLTLIDHGHDYEEHPRWFQKLTLPRLTNLHFVWMEILSDGQNAADFLDIPVFLERSKCTITVLSLCNMQIEDVKAIELLERLPSLVEVKIHEHPSWKRCWMVTPCLLQ</sequence>
<dbReference type="InterPro" id="IPR032675">
    <property type="entry name" value="LRR_dom_sf"/>
</dbReference>
<keyword evidence="2" id="KW-1185">Reference proteome</keyword>
<organism evidence="1 2">
    <name type="scientific">Tetrapyrgos nigripes</name>
    <dbReference type="NCBI Taxonomy" id="182062"/>
    <lineage>
        <taxon>Eukaryota</taxon>
        <taxon>Fungi</taxon>
        <taxon>Dikarya</taxon>
        <taxon>Basidiomycota</taxon>
        <taxon>Agaricomycotina</taxon>
        <taxon>Agaricomycetes</taxon>
        <taxon>Agaricomycetidae</taxon>
        <taxon>Agaricales</taxon>
        <taxon>Marasmiineae</taxon>
        <taxon>Marasmiaceae</taxon>
        <taxon>Tetrapyrgos</taxon>
    </lineage>
</organism>
<dbReference type="AlphaFoldDB" id="A0A8H5FPT5"/>
<evidence type="ECO:0008006" key="3">
    <source>
        <dbReference type="Google" id="ProtNLM"/>
    </source>
</evidence>
<dbReference type="Gene3D" id="1.20.1280.50">
    <property type="match status" value="1"/>
</dbReference>
<dbReference type="SUPFAM" id="SSF52047">
    <property type="entry name" value="RNI-like"/>
    <property type="match status" value="1"/>
</dbReference>
<dbReference type="OrthoDB" id="2998253at2759"/>
<comment type="caution">
    <text evidence="1">The sequence shown here is derived from an EMBL/GenBank/DDBJ whole genome shotgun (WGS) entry which is preliminary data.</text>
</comment>
<dbReference type="EMBL" id="JAACJM010000126">
    <property type="protein sequence ID" value="KAF5344352.1"/>
    <property type="molecule type" value="Genomic_DNA"/>
</dbReference>
<evidence type="ECO:0000313" key="2">
    <source>
        <dbReference type="Proteomes" id="UP000559256"/>
    </source>
</evidence>
<name>A0A8H5FPT5_9AGAR</name>
<protein>
    <recommendedName>
        <fullName evidence="3">F-box domain-containing protein</fullName>
    </recommendedName>
</protein>
<reference evidence="1 2" key="1">
    <citation type="journal article" date="2020" name="ISME J.">
        <title>Uncovering the hidden diversity of litter-decomposition mechanisms in mushroom-forming fungi.</title>
        <authorList>
            <person name="Floudas D."/>
            <person name="Bentzer J."/>
            <person name="Ahren D."/>
            <person name="Johansson T."/>
            <person name="Persson P."/>
            <person name="Tunlid A."/>
        </authorList>
    </citation>
    <scope>NUCLEOTIDE SEQUENCE [LARGE SCALE GENOMIC DNA]</scope>
    <source>
        <strain evidence="1 2">CBS 291.85</strain>
    </source>
</reference>
<gene>
    <name evidence="1" type="ORF">D9758_013282</name>
</gene>
<evidence type="ECO:0000313" key="1">
    <source>
        <dbReference type="EMBL" id="KAF5344352.1"/>
    </source>
</evidence>
<proteinExistence type="predicted"/>